<dbReference type="InterPro" id="IPR009050">
    <property type="entry name" value="Globin-like_sf"/>
</dbReference>
<evidence type="ECO:0000313" key="5">
    <source>
        <dbReference type="Proteomes" id="UP000239576"/>
    </source>
</evidence>
<reference evidence="5" key="1">
    <citation type="submission" date="2018-02" db="EMBL/GenBank/DDBJ databases">
        <authorList>
            <person name="Moore K."/>
            <person name="Momper L."/>
        </authorList>
    </citation>
    <scope>NUCLEOTIDE SEQUENCE [LARGE SCALE GENOMIC DNA]</scope>
    <source>
        <strain evidence="5">ULC18</strain>
    </source>
</reference>
<sequence length="157" mass="18192">MHTLNHSLEKSVLEADGRYLSAQELSPLEQYTQSYAVRLHTYQQLRDHSDALIVQALRKLAQTYPELIQQHGSRCKYDMTEVLRYVALSILRDDETFFKEQMMSWLDTILLAHKKTAHCMMAYRFLQEAIATALPAENFALTRSYLNIVTQSLQAHA</sequence>
<keyword evidence="3" id="KW-0089">Bile pigment</keyword>
<evidence type="ECO:0000256" key="2">
    <source>
        <dbReference type="ARBA" id="ARBA00022991"/>
    </source>
</evidence>
<gene>
    <name evidence="4" type="ORF">C7B82_24595</name>
</gene>
<keyword evidence="5" id="KW-1185">Reference proteome</keyword>
<name>A0A2T1DX39_9CYAN</name>
<dbReference type="InterPro" id="IPR012128">
    <property type="entry name" value="Phycobilisome_asu/bsu"/>
</dbReference>
<comment type="similarity">
    <text evidence="1">Belongs to the phycobiliprotein family.</text>
</comment>
<dbReference type="GO" id="GO:0015979">
    <property type="term" value="P:photosynthesis"/>
    <property type="evidence" value="ECO:0007669"/>
    <property type="project" value="InterPro"/>
</dbReference>
<evidence type="ECO:0000256" key="3">
    <source>
        <dbReference type="ARBA" id="ARBA00023307"/>
    </source>
</evidence>
<dbReference type="AlphaFoldDB" id="A0A2T1DX39"/>
<comment type="caution">
    <text evidence="4">The sequence shown here is derived from an EMBL/GenBank/DDBJ whole genome shotgun (WGS) entry which is preliminary data.</text>
</comment>
<protein>
    <submittedName>
        <fullName evidence="4">Phycobilisome protein</fullName>
    </submittedName>
</protein>
<reference evidence="4 5" key="2">
    <citation type="submission" date="2018-03" db="EMBL/GenBank/DDBJ databases">
        <title>The ancient ancestry and fast evolution of plastids.</title>
        <authorList>
            <person name="Moore K.R."/>
            <person name="Magnabosco C."/>
            <person name="Momper L."/>
            <person name="Gold D.A."/>
            <person name="Bosak T."/>
            <person name="Fournier G.P."/>
        </authorList>
    </citation>
    <scope>NUCLEOTIDE SEQUENCE [LARGE SCALE GENOMIC DNA]</scope>
    <source>
        <strain evidence="4 5">ULC18</strain>
    </source>
</reference>
<dbReference type="OrthoDB" id="572231at2"/>
<dbReference type="Proteomes" id="UP000239576">
    <property type="component" value="Unassembled WGS sequence"/>
</dbReference>
<accession>A0A2T1DX39</accession>
<dbReference type="CDD" id="cd08919">
    <property type="entry name" value="PBP-like"/>
    <property type="match status" value="1"/>
</dbReference>
<dbReference type="Gene3D" id="1.10.490.20">
    <property type="entry name" value="Phycocyanins"/>
    <property type="match status" value="1"/>
</dbReference>
<proteinExistence type="inferred from homology"/>
<evidence type="ECO:0000313" key="4">
    <source>
        <dbReference type="EMBL" id="PSB25055.1"/>
    </source>
</evidence>
<dbReference type="GO" id="GO:0030089">
    <property type="term" value="C:phycobilisome"/>
    <property type="evidence" value="ECO:0007669"/>
    <property type="project" value="InterPro"/>
</dbReference>
<dbReference type="RefSeq" id="WP_106259410.1">
    <property type="nucleotide sequence ID" value="NZ_CAWNSW010000031.1"/>
</dbReference>
<keyword evidence="2" id="KW-0157">Chromophore</keyword>
<dbReference type="InterPro" id="IPR038719">
    <property type="entry name" value="Phycobilisome_asu/bsu_sf"/>
</dbReference>
<evidence type="ECO:0000256" key="1">
    <source>
        <dbReference type="ARBA" id="ARBA00008182"/>
    </source>
</evidence>
<organism evidence="4 5">
    <name type="scientific">Stenomitos frigidus ULC18</name>
    <dbReference type="NCBI Taxonomy" id="2107698"/>
    <lineage>
        <taxon>Bacteria</taxon>
        <taxon>Bacillati</taxon>
        <taxon>Cyanobacteriota</taxon>
        <taxon>Cyanophyceae</taxon>
        <taxon>Leptolyngbyales</taxon>
        <taxon>Leptolyngbyaceae</taxon>
        <taxon>Stenomitos</taxon>
    </lineage>
</organism>
<dbReference type="SUPFAM" id="SSF46458">
    <property type="entry name" value="Globin-like"/>
    <property type="match status" value="1"/>
</dbReference>
<dbReference type="Pfam" id="PF00502">
    <property type="entry name" value="Phycobilisome"/>
    <property type="match status" value="1"/>
</dbReference>
<dbReference type="EMBL" id="PVWK01000133">
    <property type="protein sequence ID" value="PSB25055.1"/>
    <property type="molecule type" value="Genomic_DNA"/>
</dbReference>